<sequence length="41" mass="4965">MPERENIIFGKRFYVLSVSYIIPDIIRPVISLFYNEIYIEI</sequence>
<evidence type="ECO:0000313" key="2">
    <source>
        <dbReference type="Proteomes" id="UP000016496"/>
    </source>
</evidence>
<reference evidence="1 2" key="1">
    <citation type="submission" date="2013-08" db="EMBL/GenBank/DDBJ databases">
        <authorList>
            <person name="Weinstock G."/>
            <person name="Sodergren E."/>
            <person name="Wylie T."/>
            <person name="Fulton L."/>
            <person name="Fulton R."/>
            <person name="Fronick C."/>
            <person name="O'Laughlin M."/>
            <person name="Godfrey J."/>
            <person name="Miner T."/>
            <person name="Herter B."/>
            <person name="Appelbaum E."/>
            <person name="Cordes M."/>
            <person name="Lek S."/>
            <person name="Wollam A."/>
            <person name="Pepin K.H."/>
            <person name="Palsikar V.B."/>
            <person name="Mitreva M."/>
            <person name="Wilson R.K."/>
        </authorList>
    </citation>
    <scope>NUCLEOTIDE SEQUENCE [LARGE SCALE GENOMIC DNA]</scope>
    <source>
        <strain evidence="1 2">F0041</strain>
    </source>
</reference>
<evidence type="ECO:0000313" key="1">
    <source>
        <dbReference type="EMBL" id="ERI81390.1"/>
    </source>
</evidence>
<dbReference type="HOGENOM" id="CLU_3265947_0_0_10"/>
<comment type="caution">
    <text evidence="1">The sequence shown here is derived from an EMBL/GenBank/DDBJ whole genome shotgun (WGS) entry which is preliminary data.</text>
</comment>
<gene>
    <name evidence="1" type="ORF">HMPREF1981_03251</name>
</gene>
<proteinExistence type="predicted"/>
<dbReference type="Proteomes" id="UP000016496">
    <property type="component" value="Unassembled WGS sequence"/>
</dbReference>
<organism evidence="1 2">
    <name type="scientific">Bacteroides pyogenes F0041</name>
    <dbReference type="NCBI Taxonomy" id="1321819"/>
    <lineage>
        <taxon>Bacteria</taxon>
        <taxon>Pseudomonadati</taxon>
        <taxon>Bacteroidota</taxon>
        <taxon>Bacteroidia</taxon>
        <taxon>Bacteroidales</taxon>
        <taxon>Bacteroidaceae</taxon>
        <taxon>Bacteroides</taxon>
    </lineage>
</organism>
<dbReference type="AlphaFoldDB" id="U2CA22"/>
<accession>U2CA22</accession>
<name>U2CA22_9BACE</name>
<protein>
    <submittedName>
        <fullName evidence="1">Uncharacterized protein</fullName>
    </submittedName>
</protein>
<dbReference type="EMBL" id="AWSV01000163">
    <property type="protein sequence ID" value="ERI81390.1"/>
    <property type="molecule type" value="Genomic_DNA"/>
</dbReference>